<organism evidence="2 3">
    <name type="scientific">Anaeramoeba flamelloides</name>
    <dbReference type="NCBI Taxonomy" id="1746091"/>
    <lineage>
        <taxon>Eukaryota</taxon>
        <taxon>Metamonada</taxon>
        <taxon>Anaeramoebidae</taxon>
        <taxon>Anaeramoeba</taxon>
    </lineage>
</organism>
<feature type="region of interest" description="Disordered" evidence="1">
    <location>
        <begin position="222"/>
        <end position="243"/>
    </location>
</feature>
<keyword evidence="3" id="KW-1185">Reference proteome</keyword>
<feature type="region of interest" description="Disordered" evidence="1">
    <location>
        <begin position="1"/>
        <end position="29"/>
    </location>
</feature>
<name>A0ABQ8XBB5_9EUKA</name>
<evidence type="ECO:0000313" key="3">
    <source>
        <dbReference type="Proteomes" id="UP001150062"/>
    </source>
</evidence>
<evidence type="ECO:0000313" key="2">
    <source>
        <dbReference type="EMBL" id="KAJ6229430.1"/>
    </source>
</evidence>
<proteinExistence type="predicted"/>
<accession>A0ABQ8XBB5</accession>
<feature type="region of interest" description="Disordered" evidence="1">
    <location>
        <begin position="258"/>
        <end position="298"/>
    </location>
</feature>
<dbReference type="EMBL" id="JAOAOG010000321">
    <property type="protein sequence ID" value="KAJ6229430.1"/>
    <property type="molecule type" value="Genomic_DNA"/>
</dbReference>
<comment type="caution">
    <text evidence="2">The sequence shown here is derived from an EMBL/GenBank/DDBJ whole genome shotgun (WGS) entry which is preliminary data.</text>
</comment>
<sequence length="469" mass="55101">MSALIRKRTTITDLPNTTQPRSQNSLKKRRKVSLLQNTNDLQNLVTSKSIEQAKEKIIHGPVLYGQFVLETLVNNFPKEHLIGKVLRVYIPADYLTTESKSLKKRLLWGPNPYSPKSDVVAMAVHSNFFKPKKEFPEVIGIFSDIEFCKKDPNISNKLEMRNGIRPKYSHLQIPTLVRVIGCVHVTKFSQITHLITTQKHLENEITNKRKQYEERLQKELNNTPKQEQVQEQEQEQEQVQKQEEQEQKQKQELQQEQKQEIQQQEQGQEKNKQTKQSSNVSGNLKPENTDQQDVKIQTPTFNMSKDKTFQFTNLISKTNKHNFPDKFNFMFQNLNSTLKNSSLLFNLSNDPCINYQQDQFFESFFTEPLYSRFNSQVLYLETKTVRYEISKKNNGLMRVSKVSNPYLNDQMKLTNESNIPMKKTQNTIICDDLSWEQISFGKQFVTFNNFQINPVKAFFLNRMNFNEQY</sequence>
<gene>
    <name evidence="2" type="ORF">M0813_07863</name>
</gene>
<dbReference type="Proteomes" id="UP001150062">
    <property type="component" value="Unassembled WGS sequence"/>
</dbReference>
<protein>
    <submittedName>
        <fullName evidence="2">A-type inclusion protein</fullName>
    </submittedName>
</protein>
<feature type="compositionally biased region" description="Polar residues" evidence="1">
    <location>
        <begin position="11"/>
        <end position="25"/>
    </location>
</feature>
<evidence type="ECO:0000256" key="1">
    <source>
        <dbReference type="SAM" id="MobiDB-lite"/>
    </source>
</evidence>
<reference evidence="2" key="1">
    <citation type="submission" date="2022-08" db="EMBL/GenBank/DDBJ databases">
        <title>Novel sulfate-reducing endosymbionts in the free-living metamonad Anaeramoeba.</title>
        <authorList>
            <person name="Jerlstrom-Hultqvist J."/>
            <person name="Cepicka I."/>
            <person name="Gallot-Lavallee L."/>
            <person name="Salas-Leiva D."/>
            <person name="Curtis B.A."/>
            <person name="Zahonova K."/>
            <person name="Pipaliya S."/>
            <person name="Dacks J."/>
            <person name="Roger A.J."/>
        </authorList>
    </citation>
    <scope>NUCLEOTIDE SEQUENCE</scope>
    <source>
        <strain evidence="2">Schooner1</strain>
    </source>
</reference>
<feature type="compositionally biased region" description="Polar residues" evidence="1">
    <location>
        <begin position="289"/>
        <end position="298"/>
    </location>
</feature>